<dbReference type="Gene3D" id="1.20.120.1430">
    <property type="entry name" value="HP0721 helical bundle"/>
    <property type="match status" value="1"/>
</dbReference>
<dbReference type="Proteomes" id="UP001057522">
    <property type="component" value="Unassembled WGS sequence"/>
</dbReference>
<comment type="caution">
    <text evidence="3">The sequence shown here is derived from an EMBL/GenBank/DDBJ whole genome shotgun (WGS) entry which is preliminary data.</text>
</comment>
<dbReference type="InterPro" id="IPR009488">
    <property type="entry name" value="DUF1104"/>
</dbReference>
<evidence type="ECO:0000313" key="4">
    <source>
        <dbReference type="Proteomes" id="UP001057522"/>
    </source>
</evidence>
<gene>
    <name evidence="3" type="ORF">NCR95_05320</name>
</gene>
<sequence>MKAKTIISILVGTALSASIALAADFSKKSNDELINLSGKVTPKDYPDYKMEIHKRIQKMTLKEGRDFRKQLGDKRQSVYEQMTLKEYREYQDAIAKETAKRIDSMSEKEAYESGLLRKYHKNQCKGNRGPNRGDYPNRGYKECPIGPRP</sequence>
<evidence type="ECO:0000313" key="3">
    <source>
        <dbReference type="EMBL" id="MCL9819587.1"/>
    </source>
</evidence>
<keyword evidence="2" id="KW-0732">Signal</keyword>
<protein>
    <submittedName>
        <fullName evidence="3">DUF1104 domain-containing protein</fullName>
    </submittedName>
</protein>
<evidence type="ECO:0000256" key="2">
    <source>
        <dbReference type="SAM" id="SignalP"/>
    </source>
</evidence>
<dbReference type="InterPro" id="IPR038310">
    <property type="entry name" value="DUF1104_sf"/>
</dbReference>
<dbReference type="Pfam" id="PF06518">
    <property type="entry name" value="DUF1104"/>
    <property type="match status" value="1"/>
</dbReference>
<reference evidence="3" key="1">
    <citation type="submission" date="2022-06" db="EMBL/GenBank/DDBJ databases">
        <title>Helicobacter colisuis sp. nov.</title>
        <authorList>
            <person name="Papic B."/>
            <person name="Gruntar I."/>
        </authorList>
    </citation>
    <scope>NUCLEOTIDE SEQUENCE</scope>
    <source>
        <strain evidence="3">11154-15</strain>
    </source>
</reference>
<accession>A0ABT0TUI3</accession>
<organism evidence="3 4">
    <name type="scientific">Helicobacter colisuis</name>
    <dbReference type="NCBI Taxonomy" id="2949739"/>
    <lineage>
        <taxon>Bacteria</taxon>
        <taxon>Pseudomonadati</taxon>
        <taxon>Campylobacterota</taxon>
        <taxon>Epsilonproteobacteria</taxon>
        <taxon>Campylobacterales</taxon>
        <taxon>Helicobacteraceae</taxon>
        <taxon>Helicobacter</taxon>
    </lineage>
</organism>
<feature type="region of interest" description="Disordered" evidence="1">
    <location>
        <begin position="120"/>
        <end position="149"/>
    </location>
</feature>
<feature type="chain" id="PRO_5046191315" evidence="2">
    <location>
        <begin position="23"/>
        <end position="149"/>
    </location>
</feature>
<feature type="signal peptide" evidence="2">
    <location>
        <begin position="1"/>
        <end position="22"/>
    </location>
</feature>
<dbReference type="RefSeq" id="WP_250604332.1">
    <property type="nucleotide sequence ID" value="NZ_JAMOKX010000004.1"/>
</dbReference>
<proteinExistence type="predicted"/>
<dbReference type="EMBL" id="JAMOKX010000004">
    <property type="protein sequence ID" value="MCL9819587.1"/>
    <property type="molecule type" value="Genomic_DNA"/>
</dbReference>
<evidence type="ECO:0000256" key="1">
    <source>
        <dbReference type="SAM" id="MobiDB-lite"/>
    </source>
</evidence>
<name>A0ABT0TUI3_9HELI</name>
<keyword evidence="4" id="KW-1185">Reference proteome</keyword>